<dbReference type="Proteomes" id="UP000034081">
    <property type="component" value="Unassembled WGS sequence"/>
</dbReference>
<protein>
    <submittedName>
        <fullName evidence="2">Glycosyl transferase group 1</fullName>
    </submittedName>
</protein>
<dbReference type="Pfam" id="PF00534">
    <property type="entry name" value="Glycos_transf_1"/>
    <property type="match status" value="1"/>
</dbReference>
<dbReference type="PANTHER" id="PTHR45947">
    <property type="entry name" value="SULFOQUINOVOSYL TRANSFERASE SQD2"/>
    <property type="match status" value="1"/>
</dbReference>
<evidence type="ECO:0000313" key="2">
    <source>
        <dbReference type="EMBL" id="KKQ86155.1"/>
    </source>
</evidence>
<evidence type="ECO:0000313" key="3">
    <source>
        <dbReference type="Proteomes" id="UP000034081"/>
    </source>
</evidence>
<dbReference type="PANTHER" id="PTHR45947:SF3">
    <property type="entry name" value="SULFOQUINOVOSYL TRANSFERASE SQD2"/>
    <property type="match status" value="1"/>
</dbReference>
<feature type="domain" description="Glycosyl transferase family 1" evidence="1">
    <location>
        <begin position="179"/>
        <end position="335"/>
    </location>
</feature>
<sequence>MNRLLIITDVKSSGGAFTYLKNLIYLVKHNNIDFSVCIYENVAPLIKQYLLRNHVRTFYIKERNSKNFLVTALDELNQVIRIYLRFQPNRILVSSTVPGKYLSPIILPLKFYYVLHTVPSETLNAIVSYIINKYLNPTKLIITVSEYSKKYILDNWNIYSPNYIEVIYNTGGIRSTTIGKNNKKNIILTIGHLVGYKNPQLWLRVAERVLAIDKRIKFIWAGDGDLLQEMRRKVKNRKLNRVEFIGYQENVSELYRNSIIYFQPSTTESHGIAVVEAMSYALPCVVSNRGGLPESVKDGANGYVVDVNDPDLYAEKIITLFKNKKLRERMGKASRDIFFKNFSYKIWYRKMKKLIFN</sequence>
<dbReference type="AlphaFoldDB" id="A0A0G0LE06"/>
<comment type="caution">
    <text evidence="2">The sequence shown here is derived from an EMBL/GenBank/DDBJ whole genome shotgun (WGS) entry which is preliminary data.</text>
</comment>
<reference evidence="2 3" key="1">
    <citation type="journal article" date="2015" name="Nature">
        <title>rRNA introns, odd ribosomes, and small enigmatic genomes across a large radiation of phyla.</title>
        <authorList>
            <person name="Brown C.T."/>
            <person name="Hug L.A."/>
            <person name="Thomas B.C."/>
            <person name="Sharon I."/>
            <person name="Castelle C.J."/>
            <person name="Singh A."/>
            <person name="Wilkins M.J."/>
            <person name="Williams K.H."/>
            <person name="Banfield J.F."/>
        </authorList>
    </citation>
    <scope>NUCLEOTIDE SEQUENCE [LARGE SCALE GENOMIC DNA]</scope>
</reference>
<accession>A0A0G0LE06</accession>
<dbReference type="Gene3D" id="3.40.50.2000">
    <property type="entry name" value="Glycogen Phosphorylase B"/>
    <property type="match status" value="2"/>
</dbReference>
<proteinExistence type="predicted"/>
<keyword evidence="2" id="KW-0808">Transferase</keyword>
<dbReference type="STRING" id="1618570.UT08_C0001G0021"/>
<name>A0A0G0LE06_9BACT</name>
<dbReference type="SUPFAM" id="SSF53756">
    <property type="entry name" value="UDP-Glycosyltransferase/glycogen phosphorylase"/>
    <property type="match status" value="1"/>
</dbReference>
<evidence type="ECO:0000259" key="1">
    <source>
        <dbReference type="Pfam" id="PF00534"/>
    </source>
</evidence>
<organism evidence="2 3">
    <name type="scientific">Candidatus Woesebacteria bacterium GW2011_GWB1_38_8</name>
    <dbReference type="NCBI Taxonomy" id="1618570"/>
    <lineage>
        <taxon>Bacteria</taxon>
        <taxon>Candidatus Woeseibacteriota</taxon>
    </lineage>
</organism>
<dbReference type="EMBL" id="LBVL01000001">
    <property type="protein sequence ID" value="KKQ86155.1"/>
    <property type="molecule type" value="Genomic_DNA"/>
</dbReference>
<dbReference type="CDD" id="cd03801">
    <property type="entry name" value="GT4_PimA-like"/>
    <property type="match status" value="1"/>
</dbReference>
<dbReference type="GO" id="GO:0016757">
    <property type="term" value="F:glycosyltransferase activity"/>
    <property type="evidence" value="ECO:0007669"/>
    <property type="project" value="InterPro"/>
</dbReference>
<dbReference type="InterPro" id="IPR050194">
    <property type="entry name" value="Glycosyltransferase_grp1"/>
</dbReference>
<dbReference type="InterPro" id="IPR001296">
    <property type="entry name" value="Glyco_trans_1"/>
</dbReference>
<gene>
    <name evidence="2" type="ORF">UT08_C0001G0021</name>
</gene>